<dbReference type="Proteomes" id="UP000307440">
    <property type="component" value="Unassembled WGS sequence"/>
</dbReference>
<sequence length="249" mass="28401">MFCCITLHIYFSFSSVPTVPIRHPSFLLLHCSLILLDTRHNLTLTTTRTLKAKVHRFRHFIFGASHGGSSQLEPQTSGNPSNKKRKLLSDAEDYIDITDESASESTGTGRPTKRSRAKQATSSAATSTTDSAPDAVLVPEPLHVELGWLFSDDVWDEFAASIKRDEKFVEKQWEQTFPTTRPTRTNEIPVILQRMIQDSSLLHISVLHFRLIKKMRSKDGMGADHPRWTRPFKVSQRQLTTDLRFIPWK</sequence>
<organism evidence="2 3">
    <name type="scientific">Coprinopsis marcescibilis</name>
    <name type="common">Agaric fungus</name>
    <name type="synonym">Psathyrella marcescibilis</name>
    <dbReference type="NCBI Taxonomy" id="230819"/>
    <lineage>
        <taxon>Eukaryota</taxon>
        <taxon>Fungi</taxon>
        <taxon>Dikarya</taxon>
        <taxon>Basidiomycota</taxon>
        <taxon>Agaricomycotina</taxon>
        <taxon>Agaricomycetes</taxon>
        <taxon>Agaricomycetidae</taxon>
        <taxon>Agaricales</taxon>
        <taxon>Agaricineae</taxon>
        <taxon>Psathyrellaceae</taxon>
        <taxon>Coprinopsis</taxon>
    </lineage>
</organism>
<evidence type="ECO:0000313" key="2">
    <source>
        <dbReference type="EMBL" id="TFK23850.1"/>
    </source>
</evidence>
<feature type="compositionally biased region" description="Low complexity" evidence="1">
    <location>
        <begin position="120"/>
        <end position="132"/>
    </location>
</feature>
<feature type="region of interest" description="Disordered" evidence="1">
    <location>
        <begin position="98"/>
        <end position="134"/>
    </location>
</feature>
<accession>A0A5C3KTH3</accession>
<dbReference type="EMBL" id="ML210211">
    <property type="protein sequence ID" value="TFK23850.1"/>
    <property type="molecule type" value="Genomic_DNA"/>
</dbReference>
<dbReference type="AlphaFoldDB" id="A0A5C3KTH3"/>
<proteinExistence type="predicted"/>
<protein>
    <submittedName>
        <fullName evidence="2">Uncharacterized protein</fullName>
    </submittedName>
</protein>
<evidence type="ECO:0000256" key="1">
    <source>
        <dbReference type="SAM" id="MobiDB-lite"/>
    </source>
</evidence>
<name>A0A5C3KTH3_COPMA</name>
<reference evidence="2 3" key="1">
    <citation type="journal article" date="2019" name="Nat. Ecol. Evol.">
        <title>Megaphylogeny resolves global patterns of mushroom evolution.</title>
        <authorList>
            <person name="Varga T."/>
            <person name="Krizsan K."/>
            <person name="Foldi C."/>
            <person name="Dima B."/>
            <person name="Sanchez-Garcia M."/>
            <person name="Sanchez-Ramirez S."/>
            <person name="Szollosi G.J."/>
            <person name="Szarkandi J.G."/>
            <person name="Papp V."/>
            <person name="Albert L."/>
            <person name="Andreopoulos W."/>
            <person name="Angelini C."/>
            <person name="Antonin V."/>
            <person name="Barry K.W."/>
            <person name="Bougher N.L."/>
            <person name="Buchanan P."/>
            <person name="Buyck B."/>
            <person name="Bense V."/>
            <person name="Catcheside P."/>
            <person name="Chovatia M."/>
            <person name="Cooper J."/>
            <person name="Damon W."/>
            <person name="Desjardin D."/>
            <person name="Finy P."/>
            <person name="Geml J."/>
            <person name="Haridas S."/>
            <person name="Hughes K."/>
            <person name="Justo A."/>
            <person name="Karasinski D."/>
            <person name="Kautmanova I."/>
            <person name="Kiss B."/>
            <person name="Kocsube S."/>
            <person name="Kotiranta H."/>
            <person name="LaButti K.M."/>
            <person name="Lechner B.E."/>
            <person name="Liimatainen K."/>
            <person name="Lipzen A."/>
            <person name="Lukacs Z."/>
            <person name="Mihaltcheva S."/>
            <person name="Morgado L.N."/>
            <person name="Niskanen T."/>
            <person name="Noordeloos M.E."/>
            <person name="Ohm R.A."/>
            <person name="Ortiz-Santana B."/>
            <person name="Ovrebo C."/>
            <person name="Racz N."/>
            <person name="Riley R."/>
            <person name="Savchenko A."/>
            <person name="Shiryaev A."/>
            <person name="Soop K."/>
            <person name="Spirin V."/>
            <person name="Szebenyi C."/>
            <person name="Tomsovsky M."/>
            <person name="Tulloss R.E."/>
            <person name="Uehling J."/>
            <person name="Grigoriev I.V."/>
            <person name="Vagvolgyi C."/>
            <person name="Papp T."/>
            <person name="Martin F.M."/>
            <person name="Miettinen O."/>
            <person name="Hibbett D.S."/>
            <person name="Nagy L.G."/>
        </authorList>
    </citation>
    <scope>NUCLEOTIDE SEQUENCE [LARGE SCALE GENOMIC DNA]</scope>
    <source>
        <strain evidence="2 3">CBS 121175</strain>
    </source>
</reference>
<gene>
    <name evidence="2" type="ORF">FA15DRAFT_444689</name>
</gene>
<keyword evidence="3" id="KW-1185">Reference proteome</keyword>
<evidence type="ECO:0000313" key="3">
    <source>
        <dbReference type="Proteomes" id="UP000307440"/>
    </source>
</evidence>